<dbReference type="SUPFAM" id="SSF56672">
    <property type="entry name" value="DNA/RNA polymerases"/>
    <property type="match status" value="1"/>
</dbReference>
<organism evidence="1 2">
    <name type="scientific">Centaurea solstitialis</name>
    <name type="common">yellow star-thistle</name>
    <dbReference type="NCBI Taxonomy" id="347529"/>
    <lineage>
        <taxon>Eukaryota</taxon>
        <taxon>Viridiplantae</taxon>
        <taxon>Streptophyta</taxon>
        <taxon>Embryophyta</taxon>
        <taxon>Tracheophyta</taxon>
        <taxon>Spermatophyta</taxon>
        <taxon>Magnoliopsida</taxon>
        <taxon>eudicotyledons</taxon>
        <taxon>Gunneridae</taxon>
        <taxon>Pentapetalae</taxon>
        <taxon>asterids</taxon>
        <taxon>campanulids</taxon>
        <taxon>Asterales</taxon>
        <taxon>Asteraceae</taxon>
        <taxon>Carduoideae</taxon>
        <taxon>Cardueae</taxon>
        <taxon>Centaureinae</taxon>
        <taxon>Centaurea</taxon>
    </lineage>
</organism>
<dbReference type="Proteomes" id="UP001172457">
    <property type="component" value="Chromosome 2"/>
</dbReference>
<dbReference type="Gene3D" id="3.30.70.270">
    <property type="match status" value="1"/>
</dbReference>
<protein>
    <submittedName>
        <fullName evidence="1">Uncharacterized protein</fullName>
    </submittedName>
</protein>
<dbReference type="InterPro" id="IPR043502">
    <property type="entry name" value="DNA/RNA_pol_sf"/>
</dbReference>
<sequence>MRMCIDYREITKFTVRFRYPLLRIDDLFDQLQGAMWFSRIDLHAGPMLDRSVILCIDEVLIYWRSREMQVEYIRGVLETYARHVECGGKKTAAIEILRRKLCEALELISPEEVEDMAA</sequence>
<name>A0AA38TMX2_9ASTR</name>
<dbReference type="PANTHER" id="PTHR24559:SF444">
    <property type="entry name" value="REVERSE TRANSCRIPTASE DOMAIN-CONTAINING PROTEIN"/>
    <property type="match status" value="1"/>
</dbReference>
<proteinExistence type="predicted"/>
<reference evidence="1" key="1">
    <citation type="submission" date="2023-03" db="EMBL/GenBank/DDBJ databases">
        <title>Chromosome-scale reference genome and RAD-based genetic map of yellow starthistle (Centaurea solstitialis) reveal putative structural variation and QTLs associated with invader traits.</title>
        <authorList>
            <person name="Reatini B."/>
            <person name="Cang F.A."/>
            <person name="Jiang Q."/>
            <person name="Mckibben M.T.W."/>
            <person name="Barker M.S."/>
            <person name="Rieseberg L.H."/>
            <person name="Dlugosch K.M."/>
        </authorList>
    </citation>
    <scope>NUCLEOTIDE SEQUENCE</scope>
    <source>
        <strain evidence="1">CAN-66</strain>
        <tissue evidence="1">Leaf</tissue>
    </source>
</reference>
<gene>
    <name evidence="1" type="ORF">OSB04_009040</name>
</gene>
<keyword evidence="2" id="KW-1185">Reference proteome</keyword>
<dbReference type="EMBL" id="JARYMX010000002">
    <property type="protein sequence ID" value="KAJ9563880.1"/>
    <property type="molecule type" value="Genomic_DNA"/>
</dbReference>
<evidence type="ECO:0000313" key="2">
    <source>
        <dbReference type="Proteomes" id="UP001172457"/>
    </source>
</evidence>
<accession>A0AA38TMX2</accession>
<evidence type="ECO:0000313" key="1">
    <source>
        <dbReference type="EMBL" id="KAJ9563880.1"/>
    </source>
</evidence>
<dbReference type="InterPro" id="IPR043128">
    <property type="entry name" value="Rev_trsase/Diguanyl_cyclase"/>
</dbReference>
<dbReference type="PANTHER" id="PTHR24559">
    <property type="entry name" value="TRANSPOSON TY3-I GAG-POL POLYPROTEIN"/>
    <property type="match status" value="1"/>
</dbReference>
<comment type="caution">
    <text evidence="1">The sequence shown here is derived from an EMBL/GenBank/DDBJ whole genome shotgun (WGS) entry which is preliminary data.</text>
</comment>
<dbReference type="InterPro" id="IPR053134">
    <property type="entry name" value="RNA-dir_DNA_polymerase"/>
</dbReference>
<dbReference type="AlphaFoldDB" id="A0AA38TMX2"/>